<dbReference type="EMBL" id="JAEFCI010003832">
    <property type="protein sequence ID" value="KAG5461315.1"/>
    <property type="molecule type" value="Genomic_DNA"/>
</dbReference>
<gene>
    <name evidence="1" type="ORF">BJ554DRAFT_6508</name>
</gene>
<accession>A0A8H8DK64</accession>
<dbReference type="AlphaFoldDB" id="A0A8H8DK64"/>
<dbReference type="Proteomes" id="UP000673691">
    <property type="component" value="Unassembled WGS sequence"/>
</dbReference>
<reference evidence="1 2" key="1">
    <citation type="journal article" name="Sci. Rep.">
        <title>Genome-scale phylogenetic analyses confirm Olpidium as the closest living zoosporic fungus to the non-flagellated, terrestrial fungi.</title>
        <authorList>
            <person name="Chang Y."/>
            <person name="Rochon D."/>
            <person name="Sekimoto S."/>
            <person name="Wang Y."/>
            <person name="Chovatia M."/>
            <person name="Sandor L."/>
            <person name="Salamov A."/>
            <person name="Grigoriev I.V."/>
            <person name="Stajich J.E."/>
            <person name="Spatafora J.W."/>
        </authorList>
    </citation>
    <scope>NUCLEOTIDE SEQUENCE [LARGE SCALE GENOMIC DNA]</scope>
    <source>
        <strain evidence="1">S191</strain>
    </source>
</reference>
<name>A0A8H8DK64_9FUNG</name>
<evidence type="ECO:0000313" key="2">
    <source>
        <dbReference type="Proteomes" id="UP000673691"/>
    </source>
</evidence>
<proteinExistence type="predicted"/>
<comment type="caution">
    <text evidence="1">The sequence shown here is derived from an EMBL/GenBank/DDBJ whole genome shotgun (WGS) entry which is preliminary data.</text>
</comment>
<protein>
    <submittedName>
        <fullName evidence="1">Uncharacterized protein</fullName>
    </submittedName>
</protein>
<organism evidence="1 2">
    <name type="scientific">Olpidium bornovanus</name>
    <dbReference type="NCBI Taxonomy" id="278681"/>
    <lineage>
        <taxon>Eukaryota</taxon>
        <taxon>Fungi</taxon>
        <taxon>Fungi incertae sedis</taxon>
        <taxon>Olpidiomycota</taxon>
        <taxon>Olpidiomycotina</taxon>
        <taxon>Olpidiomycetes</taxon>
        <taxon>Olpidiales</taxon>
        <taxon>Olpidiaceae</taxon>
        <taxon>Olpidium</taxon>
    </lineage>
</organism>
<sequence length="113" mass="12628">MLVRGQIICLAVYSPQVVGSIVTSGSRYWSISRNYWTFRAEINIASNSASQNHKANQKVDMAGITLKKDEKAELRAKGVCFCWKQLGHIVVACANKTKKYTEAHMPATRACFM</sequence>
<keyword evidence="2" id="KW-1185">Reference proteome</keyword>
<evidence type="ECO:0000313" key="1">
    <source>
        <dbReference type="EMBL" id="KAG5461315.1"/>
    </source>
</evidence>